<keyword evidence="3" id="KW-0720">Serine protease</keyword>
<dbReference type="PANTHER" id="PTHR24256">
    <property type="entry name" value="TRYPTASE-RELATED"/>
    <property type="match status" value="1"/>
</dbReference>
<feature type="compositionally biased region" description="Low complexity" evidence="4">
    <location>
        <begin position="692"/>
        <end position="708"/>
    </location>
</feature>
<dbReference type="GO" id="GO:0004252">
    <property type="term" value="F:serine-type endopeptidase activity"/>
    <property type="evidence" value="ECO:0007669"/>
    <property type="project" value="InterPro"/>
</dbReference>
<evidence type="ECO:0000256" key="4">
    <source>
        <dbReference type="SAM" id="MobiDB-lite"/>
    </source>
</evidence>
<dbReference type="GO" id="GO:0006508">
    <property type="term" value="P:proteolysis"/>
    <property type="evidence" value="ECO:0007669"/>
    <property type="project" value="UniProtKB-KW"/>
</dbReference>
<dbReference type="SUPFAM" id="SSF50494">
    <property type="entry name" value="Trypsin-like serine proteases"/>
    <property type="match status" value="2"/>
</dbReference>
<evidence type="ECO:0000256" key="2">
    <source>
        <dbReference type="ARBA" id="ARBA00024195"/>
    </source>
</evidence>
<feature type="region of interest" description="Disordered" evidence="4">
    <location>
        <begin position="653"/>
        <end position="768"/>
    </location>
</feature>
<name>A0A5S6QP26_TRIMR</name>
<dbReference type="Proteomes" id="UP000046395">
    <property type="component" value="Unassembled WGS sequence"/>
</dbReference>
<keyword evidence="3" id="KW-0378">Hydrolase</keyword>
<dbReference type="InterPro" id="IPR043504">
    <property type="entry name" value="Peptidase_S1_PA_chymotrypsin"/>
</dbReference>
<dbReference type="PROSITE" id="PS00134">
    <property type="entry name" value="TRYPSIN_HIS"/>
    <property type="match status" value="1"/>
</dbReference>
<organism evidence="7 8">
    <name type="scientific">Trichuris muris</name>
    <name type="common">Mouse whipworm</name>
    <dbReference type="NCBI Taxonomy" id="70415"/>
    <lineage>
        <taxon>Eukaryota</taxon>
        <taxon>Metazoa</taxon>
        <taxon>Ecdysozoa</taxon>
        <taxon>Nematoda</taxon>
        <taxon>Enoplea</taxon>
        <taxon>Dorylaimia</taxon>
        <taxon>Trichinellida</taxon>
        <taxon>Trichuridae</taxon>
        <taxon>Trichuris</taxon>
    </lineage>
</organism>
<sequence length="858" mass="93731">MAQCGTSQVMVAVVLLLSFALLQISYEAPVDRFPCGIPKFPLAHGPNRIAQGWKASKHSLPWHVHIFKINAFNETTGFQCGGSLIRLRPGNVSDLVLTAAHCLIDDETRAKVPPSRLEITVAVHDRTDIERTKVKALETTIGAYADRFSTDDIGVIRLAESVPYTDFTIPVCLPDVNAPLPVGKTCYVSGHGIIFSGTNVLPNELRMVNVDVLKEEDCAKQDFDSSQKIDLTKQFCAGGGGNAARAGDSGGPLVCVESGRFVQYGIVSYGLTDVMHMKAPGIYTFVPKFMDWIMQKDKILQPSKGVLPESSIHEFLSVVERINRQEKKWKSTSSVSRTKYSGNSLLPPEAHQCGVPSPKYPIITSPNRANRISAGWEAQKHSLPWMVLLTIVSEQNPSLDTVCGGTLISLQDGNHTDLVLTAASCVTMPSSTVRRNPSNCIVTIGAQKPYSPDTDEKKIGVKSFVVHPQYNVESTRSDIAVVRLEQSVPYTEATLPICLPSPGEEVPVGTECIIAGWGAVSKYYGLLADTLTMATVSIAPLNASGDVLYQIGEKEYICTKSELNRGYLEGDSGSPLICRKGVNWVQYGIASTRIAPCGRQLNTYIRISSYIGWIAQADLLMTKANAVFPADDIIEYLNPSELVRGQRRRTMGSYFLTKPQPSTFRKPEKWTNADLPTVGSSNRTKPSGKGVPQSIPKPKSSTPSPNSNVDQPALDLPRSTPSSDLNVDQPALDLPRSTPSLDLNVDQPALDLPRSTPSSDLSYIRPVGGLPSRTTSPISSYIRPIGGLPSRTTSPVSRFDLPKYSLPYRPASQKSPYLRPTLNLPSRISSRESGRTGFNSIVNTRYPIRRPTMFARYY</sequence>
<dbReference type="PROSITE" id="PS00135">
    <property type="entry name" value="TRYPSIN_SER"/>
    <property type="match status" value="1"/>
</dbReference>
<keyword evidence="5" id="KW-0732">Signal</keyword>
<evidence type="ECO:0000256" key="1">
    <source>
        <dbReference type="ARBA" id="ARBA00023157"/>
    </source>
</evidence>
<protein>
    <submittedName>
        <fullName evidence="8">Peptidase S1 domain-containing protein</fullName>
    </submittedName>
</protein>
<dbReference type="InterPro" id="IPR009003">
    <property type="entry name" value="Peptidase_S1_PA"/>
</dbReference>
<keyword evidence="3" id="KW-0645">Protease</keyword>
<dbReference type="InterPro" id="IPR051487">
    <property type="entry name" value="Ser/Thr_Proteases_Immune/Dev"/>
</dbReference>
<evidence type="ECO:0000256" key="3">
    <source>
        <dbReference type="RuleBase" id="RU363034"/>
    </source>
</evidence>
<feature type="chain" id="PRO_5024375462" evidence="5">
    <location>
        <begin position="28"/>
        <end position="858"/>
    </location>
</feature>
<dbReference type="SMART" id="SM00020">
    <property type="entry name" value="Tryp_SPc"/>
    <property type="match status" value="2"/>
</dbReference>
<feature type="domain" description="Peptidase S1" evidence="6">
    <location>
        <begin position="49"/>
        <end position="298"/>
    </location>
</feature>
<dbReference type="CDD" id="cd00190">
    <property type="entry name" value="Tryp_SPc"/>
    <property type="match status" value="2"/>
</dbReference>
<dbReference type="STRING" id="70415.A0A5S6QP26"/>
<dbReference type="Pfam" id="PF00089">
    <property type="entry name" value="Trypsin"/>
    <property type="match status" value="2"/>
</dbReference>
<reference evidence="8" key="1">
    <citation type="submission" date="2019-12" db="UniProtKB">
        <authorList>
            <consortium name="WormBaseParasite"/>
        </authorList>
    </citation>
    <scope>IDENTIFICATION</scope>
</reference>
<accession>A0A5S6QP26</accession>
<dbReference type="InterPro" id="IPR033116">
    <property type="entry name" value="TRYPSIN_SER"/>
</dbReference>
<dbReference type="Gene3D" id="2.40.10.10">
    <property type="entry name" value="Trypsin-like serine proteases"/>
    <property type="match status" value="2"/>
</dbReference>
<proteinExistence type="inferred from homology"/>
<comment type="similarity">
    <text evidence="2">Belongs to the peptidase S1 family. CLIP subfamily.</text>
</comment>
<dbReference type="InterPro" id="IPR001254">
    <property type="entry name" value="Trypsin_dom"/>
</dbReference>
<dbReference type="PROSITE" id="PS50240">
    <property type="entry name" value="TRYPSIN_DOM"/>
    <property type="match status" value="2"/>
</dbReference>
<evidence type="ECO:0000313" key="8">
    <source>
        <dbReference type="WBParaSite" id="TMUE_2000008938.1"/>
    </source>
</evidence>
<dbReference type="InterPro" id="IPR018114">
    <property type="entry name" value="TRYPSIN_HIS"/>
</dbReference>
<dbReference type="AlphaFoldDB" id="A0A5S6QP26"/>
<evidence type="ECO:0000259" key="6">
    <source>
        <dbReference type="PROSITE" id="PS50240"/>
    </source>
</evidence>
<evidence type="ECO:0000256" key="5">
    <source>
        <dbReference type="SAM" id="SignalP"/>
    </source>
</evidence>
<feature type="domain" description="Peptidase S1" evidence="6">
    <location>
        <begin position="372"/>
        <end position="619"/>
    </location>
</feature>
<keyword evidence="1" id="KW-1015">Disulfide bond</keyword>
<keyword evidence="7" id="KW-1185">Reference proteome</keyword>
<feature type="signal peptide" evidence="5">
    <location>
        <begin position="1"/>
        <end position="27"/>
    </location>
</feature>
<evidence type="ECO:0000313" key="7">
    <source>
        <dbReference type="Proteomes" id="UP000046395"/>
    </source>
</evidence>
<dbReference type="WBParaSite" id="TMUE_2000008938.1">
    <property type="protein sequence ID" value="TMUE_2000008938.1"/>
    <property type="gene ID" value="WBGene00285454"/>
</dbReference>